<dbReference type="EMBL" id="JADOUF010000001">
    <property type="protein sequence ID" value="MBG6140615.1"/>
    <property type="molecule type" value="Genomic_DNA"/>
</dbReference>
<accession>A0A8J7GW02</accession>
<evidence type="ECO:0000313" key="2">
    <source>
        <dbReference type="EMBL" id="MBG6140615.1"/>
    </source>
</evidence>
<dbReference type="AlphaFoldDB" id="A0A8J7GW02"/>
<dbReference type="RefSeq" id="WP_231399021.1">
    <property type="nucleotide sequence ID" value="NZ_BONS01000005.1"/>
</dbReference>
<protein>
    <submittedName>
        <fullName evidence="2">Uncharacterized protein YkwD</fullName>
    </submittedName>
</protein>
<dbReference type="CDD" id="cd05379">
    <property type="entry name" value="CAP_bacterial"/>
    <property type="match status" value="1"/>
</dbReference>
<dbReference type="PANTHER" id="PTHR31157:SF1">
    <property type="entry name" value="SCP DOMAIN-CONTAINING PROTEIN"/>
    <property type="match status" value="1"/>
</dbReference>
<sequence length="201" mass="20941">MSSRLRVPLLIALLLFVIAGGAGFSMFAGHGVTEKIDAAGSAGHADDLVVEVPRGEALAADESVTRGAARAPGDSREAQVLTLVNAERKTAGCQAVTADSRLAVAARMHSADMIKRNFFDHTNPDGKSPGERIAAAGFTGPAWGENIAAGQRDPASVMKAWMNSPGHKANILNCKFKYLGVGVAEAAGSKYGIYWTQNFGG</sequence>
<keyword evidence="3" id="KW-1185">Reference proteome</keyword>
<dbReference type="Gene3D" id="3.40.33.10">
    <property type="entry name" value="CAP"/>
    <property type="match status" value="1"/>
</dbReference>
<gene>
    <name evidence="2" type="ORF">IW245_006809</name>
</gene>
<evidence type="ECO:0000259" key="1">
    <source>
        <dbReference type="Pfam" id="PF00188"/>
    </source>
</evidence>
<name>A0A8J7GW02_9ACTN</name>
<dbReference type="SUPFAM" id="SSF55797">
    <property type="entry name" value="PR-1-like"/>
    <property type="match status" value="1"/>
</dbReference>
<organism evidence="2 3">
    <name type="scientific">Longispora fulva</name>
    <dbReference type="NCBI Taxonomy" id="619741"/>
    <lineage>
        <taxon>Bacteria</taxon>
        <taxon>Bacillati</taxon>
        <taxon>Actinomycetota</taxon>
        <taxon>Actinomycetes</taxon>
        <taxon>Micromonosporales</taxon>
        <taxon>Micromonosporaceae</taxon>
        <taxon>Longispora</taxon>
    </lineage>
</organism>
<dbReference type="InterPro" id="IPR014044">
    <property type="entry name" value="CAP_dom"/>
</dbReference>
<feature type="domain" description="SCP" evidence="1">
    <location>
        <begin position="81"/>
        <end position="199"/>
    </location>
</feature>
<proteinExistence type="predicted"/>
<dbReference type="InterPro" id="IPR035940">
    <property type="entry name" value="CAP_sf"/>
</dbReference>
<dbReference type="Proteomes" id="UP000622552">
    <property type="component" value="Unassembled WGS sequence"/>
</dbReference>
<evidence type="ECO:0000313" key="3">
    <source>
        <dbReference type="Proteomes" id="UP000622552"/>
    </source>
</evidence>
<reference evidence="2" key="1">
    <citation type="submission" date="2020-11" db="EMBL/GenBank/DDBJ databases">
        <title>Sequencing the genomes of 1000 actinobacteria strains.</title>
        <authorList>
            <person name="Klenk H.-P."/>
        </authorList>
    </citation>
    <scope>NUCLEOTIDE SEQUENCE</scope>
    <source>
        <strain evidence="2">DSM 45356</strain>
    </source>
</reference>
<dbReference type="PANTHER" id="PTHR31157">
    <property type="entry name" value="SCP DOMAIN-CONTAINING PROTEIN"/>
    <property type="match status" value="1"/>
</dbReference>
<dbReference type="Pfam" id="PF00188">
    <property type="entry name" value="CAP"/>
    <property type="match status" value="1"/>
</dbReference>
<comment type="caution">
    <text evidence="2">The sequence shown here is derived from an EMBL/GenBank/DDBJ whole genome shotgun (WGS) entry which is preliminary data.</text>
</comment>